<dbReference type="InterPro" id="IPR014030">
    <property type="entry name" value="Ketoacyl_synth_N"/>
</dbReference>
<sequence length="575" mass="61835">MSDQPSLDELRRALRKSALVIQEQKRTLANYDEPIAVIGMACRFPGEADSPEAFWQLLRAGRSAVSQRSVMQDYPGHYVGEPGWFDAAFFGIAPREARMMDPQQQLLLEVCVEAFEHANLATNHLLGSRTGVYIGVMNQDFGQMLSQQGHTNAYVGSGSEASFLAGRLSYSFGLHGPSMVVSTACSSSLVSAHLACQALRQRECDLALAGGVSLILTPTTSTILAEMHATAPDGVSKTFDASADGYGRGEGCGVLILKRHSDAERDGDTIYALIRGSAVNHDGRSGGLTVPNGLAQEALLRQALAAAHVTGGALSYVEAHGTGTELGDPIELRALGRVLTEARTTPILVGSVKTNIGHLESAAGVAGLMKVILALRHRQIPPHLHLRTPNSHIPWQEFPLHIPTTLTEWISDEPRLAGVSSFGLSGVNAHIILQEAPQSTATEAPAVDSPPFHLLPLSAKHPEALRDLLKRYAALSQRDQRPEWGDVCYTAQLGRSHYPYRLALVAASLDEVNRQIEDYLADHTALNMPIAPVQQLAPKVAFLFTGQGSQYAGMGLDLYANEPIFRAALDQCAAL</sequence>
<dbReference type="InterPro" id="IPR016039">
    <property type="entry name" value="Thiolase-like"/>
</dbReference>
<comment type="caution">
    <text evidence="3">The sequence shown here is derived from an EMBL/GenBank/DDBJ whole genome shotgun (WGS) entry which is preliminary data.</text>
</comment>
<dbReference type="Pfam" id="PF00109">
    <property type="entry name" value="ketoacyl-synt"/>
    <property type="match status" value="1"/>
</dbReference>
<dbReference type="SUPFAM" id="SSF53901">
    <property type="entry name" value="Thiolase-like"/>
    <property type="match status" value="1"/>
</dbReference>
<dbReference type="Gene3D" id="3.40.366.10">
    <property type="entry name" value="Malonyl-Coenzyme A Acyl Carrier Protein, domain 2"/>
    <property type="match status" value="1"/>
</dbReference>
<name>A0A426TY43_9CHLR</name>
<dbReference type="SUPFAM" id="SSF52151">
    <property type="entry name" value="FabD/lysophospholipase-like"/>
    <property type="match status" value="1"/>
</dbReference>
<dbReference type="AlphaFoldDB" id="A0A426TY43"/>
<dbReference type="Proteomes" id="UP000280307">
    <property type="component" value="Unassembled WGS sequence"/>
</dbReference>
<dbReference type="Gene3D" id="3.30.70.3290">
    <property type="match status" value="1"/>
</dbReference>
<dbReference type="InterPro" id="IPR001227">
    <property type="entry name" value="Ac_transferase_dom_sf"/>
</dbReference>
<dbReference type="GO" id="GO:0004312">
    <property type="term" value="F:fatty acid synthase activity"/>
    <property type="evidence" value="ECO:0007669"/>
    <property type="project" value="TreeGrafter"/>
</dbReference>
<dbReference type="GO" id="GO:0006633">
    <property type="term" value="P:fatty acid biosynthetic process"/>
    <property type="evidence" value="ECO:0007669"/>
    <property type="project" value="TreeGrafter"/>
</dbReference>
<gene>
    <name evidence="3" type="ORF">EI684_12730</name>
</gene>
<keyword evidence="3" id="KW-0012">Acyltransferase</keyword>
<keyword evidence="1 3" id="KW-0808">Transferase</keyword>
<feature type="domain" description="Ketosynthase family 3 (KS3)" evidence="2">
    <location>
        <begin position="32"/>
        <end position="435"/>
    </location>
</feature>
<accession>A0A426TY43</accession>
<dbReference type="InterPro" id="IPR014031">
    <property type="entry name" value="Ketoacyl_synth_C"/>
</dbReference>
<dbReference type="PANTHER" id="PTHR43775">
    <property type="entry name" value="FATTY ACID SYNTHASE"/>
    <property type="match status" value="1"/>
</dbReference>
<dbReference type="InterPro" id="IPR020841">
    <property type="entry name" value="PKS_Beta-ketoAc_synthase_dom"/>
</dbReference>
<dbReference type="Pfam" id="PF00698">
    <property type="entry name" value="Acyl_transf_1"/>
    <property type="match status" value="1"/>
</dbReference>
<organism evidence="3 4">
    <name type="scientific">Candidatus Viridilinea halotolerans</name>
    <dbReference type="NCBI Taxonomy" id="2491704"/>
    <lineage>
        <taxon>Bacteria</taxon>
        <taxon>Bacillati</taxon>
        <taxon>Chloroflexota</taxon>
        <taxon>Chloroflexia</taxon>
        <taxon>Chloroflexales</taxon>
        <taxon>Chloroflexineae</taxon>
        <taxon>Oscillochloridaceae</taxon>
        <taxon>Candidatus Viridilinea</taxon>
    </lineage>
</organism>
<dbReference type="Pfam" id="PF22621">
    <property type="entry name" value="CurL-like_PKS_C"/>
    <property type="match status" value="1"/>
</dbReference>
<dbReference type="EMBL" id="RSAS01000498">
    <property type="protein sequence ID" value="RRR70749.1"/>
    <property type="molecule type" value="Genomic_DNA"/>
</dbReference>
<dbReference type="InterPro" id="IPR016035">
    <property type="entry name" value="Acyl_Trfase/lysoPLipase"/>
</dbReference>
<dbReference type="InterPro" id="IPR050091">
    <property type="entry name" value="PKS_NRPS_Biosynth_Enz"/>
</dbReference>
<reference evidence="3 4" key="1">
    <citation type="submission" date="2018-12" db="EMBL/GenBank/DDBJ databases">
        <title>Genome Sequence of Candidatus Viridilinea halotolerans isolated from saline sulfide-rich spring.</title>
        <authorList>
            <person name="Grouzdev D.S."/>
            <person name="Burganskaya E.I."/>
            <person name="Krutkina M.S."/>
            <person name="Sukhacheva M.V."/>
            <person name="Gorlenko V.M."/>
        </authorList>
    </citation>
    <scope>NUCLEOTIDE SEQUENCE [LARGE SCALE GENOMIC DNA]</scope>
    <source>
        <strain evidence="3">Chok-6</strain>
    </source>
</reference>
<proteinExistence type="predicted"/>
<evidence type="ECO:0000313" key="3">
    <source>
        <dbReference type="EMBL" id="RRR70749.1"/>
    </source>
</evidence>
<dbReference type="FunFam" id="3.40.47.10:FF:000019">
    <property type="entry name" value="Polyketide synthase type I"/>
    <property type="match status" value="1"/>
</dbReference>
<dbReference type="PROSITE" id="PS52004">
    <property type="entry name" value="KS3_2"/>
    <property type="match status" value="1"/>
</dbReference>
<dbReference type="Gene3D" id="3.40.47.10">
    <property type="match status" value="1"/>
</dbReference>
<evidence type="ECO:0000313" key="4">
    <source>
        <dbReference type="Proteomes" id="UP000280307"/>
    </source>
</evidence>
<dbReference type="InterPro" id="IPR014043">
    <property type="entry name" value="Acyl_transferase_dom"/>
</dbReference>
<dbReference type="Pfam" id="PF02801">
    <property type="entry name" value="Ketoacyl-synt_C"/>
    <property type="match status" value="1"/>
</dbReference>
<dbReference type="CDD" id="cd00833">
    <property type="entry name" value="PKS"/>
    <property type="match status" value="1"/>
</dbReference>
<dbReference type="SMART" id="SM00825">
    <property type="entry name" value="PKS_KS"/>
    <property type="match status" value="1"/>
</dbReference>
<feature type="non-terminal residue" evidence="3">
    <location>
        <position position="575"/>
    </location>
</feature>
<evidence type="ECO:0000256" key="1">
    <source>
        <dbReference type="ARBA" id="ARBA00022679"/>
    </source>
</evidence>
<evidence type="ECO:0000259" key="2">
    <source>
        <dbReference type="PROSITE" id="PS52004"/>
    </source>
</evidence>
<protein>
    <submittedName>
        <fullName evidence="3">Acyltransferase domain-containing protein</fullName>
    </submittedName>
</protein>
<dbReference type="PANTHER" id="PTHR43775:SF51">
    <property type="entry name" value="INACTIVE PHENOLPHTHIOCEROL SYNTHESIS POLYKETIDE SYNTHASE TYPE I PKS1-RELATED"/>
    <property type="match status" value="1"/>
</dbReference>